<name>R0GM57_9BRAS</name>
<reference evidence="5" key="1">
    <citation type="journal article" date="2013" name="Nat. Genet.">
        <title>The Capsella rubella genome and the genomic consequences of rapid mating system evolution.</title>
        <authorList>
            <person name="Slotte T."/>
            <person name="Hazzouri K.M."/>
            <person name="Agren J.A."/>
            <person name="Koenig D."/>
            <person name="Maumus F."/>
            <person name="Guo Y.L."/>
            <person name="Steige K."/>
            <person name="Platts A.E."/>
            <person name="Escobar J.S."/>
            <person name="Newman L.K."/>
            <person name="Wang W."/>
            <person name="Mandakova T."/>
            <person name="Vello E."/>
            <person name="Smith L.M."/>
            <person name="Henz S.R."/>
            <person name="Steffen J."/>
            <person name="Takuno S."/>
            <person name="Brandvain Y."/>
            <person name="Coop G."/>
            <person name="Andolfatto P."/>
            <person name="Hu T.T."/>
            <person name="Blanchette M."/>
            <person name="Clark R.M."/>
            <person name="Quesneville H."/>
            <person name="Nordborg M."/>
            <person name="Gaut B.S."/>
            <person name="Lysak M.A."/>
            <person name="Jenkins J."/>
            <person name="Grimwood J."/>
            <person name="Chapman J."/>
            <person name="Prochnik S."/>
            <person name="Shu S."/>
            <person name="Rokhsar D."/>
            <person name="Schmutz J."/>
            <person name="Weigel D."/>
            <person name="Wright S.I."/>
        </authorList>
    </citation>
    <scope>NUCLEOTIDE SEQUENCE [LARGE SCALE GENOMIC DNA]</scope>
    <source>
        <strain evidence="5">cv. Monte Gargano</strain>
    </source>
</reference>
<evidence type="ECO:0000313" key="4">
    <source>
        <dbReference type="EMBL" id="EOA12288.1"/>
    </source>
</evidence>
<dbReference type="EMBL" id="KB870819">
    <property type="protein sequence ID" value="EOA12288.1"/>
    <property type="molecule type" value="Genomic_DNA"/>
</dbReference>
<dbReference type="OrthoDB" id="2018313at2759"/>
<protein>
    <recommendedName>
        <fullName evidence="3">C-JID domain-containing protein</fullName>
    </recommendedName>
</protein>
<dbReference type="KEGG" id="crb:17874512"/>
<evidence type="ECO:0000259" key="3">
    <source>
        <dbReference type="Pfam" id="PF20160"/>
    </source>
</evidence>
<keyword evidence="5" id="KW-1185">Reference proteome</keyword>
<feature type="domain" description="C-JID" evidence="3">
    <location>
        <begin position="11"/>
        <end position="101"/>
    </location>
</feature>
<evidence type="ECO:0000256" key="2">
    <source>
        <dbReference type="ARBA" id="ARBA00022737"/>
    </source>
</evidence>
<proteinExistence type="predicted"/>
<evidence type="ECO:0000256" key="1">
    <source>
        <dbReference type="ARBA" id="ARBA00022614"/>
    </source>
</evidence>
<dbReference type="InterPro" id="IPR045344">
    <property type="entry name" value="C-JID"/>
</dbReference>
<dbReference type="Pfam" id="PF20160">
    <property type="entry name" value="C-JID"/>
    <property type="match status" value="1"/>
</dbReference>
<dbReference type="STRING" id="81985.R0GM57"/>
<gene>
    <name evidence="4" type="ORF">CARUB_v10008011mg</name>
</gene>
<organism evidence="4 5">
    <name type="scientific">Capsella rubella</name>
    <dbReference type="NCBI Taxonomy" id="81985"/>
    <lineage>
        <taxon>Eukaryota</taxon>
        <taxon>Viridiplantae</taxon>
        <taxon>Streptophyta</taxon>
        <taxon>Embryophyta</taxon>
        <taxon>Tracheophyta</taxon>
        <taxon>Spermatophyta</taxon>
        <taxon>Magnoliopsida</taxon>
        <taxon>eudicotyledons</taxon>
        <taxon>Gunneridae</taxon>
        <taxon>Pentapetalae</taxon>
        <taxon>rosids</taxon>
        <taxon>malvids</taxon>
        <taxon>Brassicales</taxon>
        <taxon>Brassicaceae</taxon>
        <taxon>Camelineae</taxon>
        <taxon>Capsella</taxon>
    </lineage>
</organism>
<keyword evidence="2" id="KW-0677">Repeat</keyword>
<dbReference type="AlphaFoldDB" id="R0GM57"/>
<keyword evidence="1" id="KW-0433">Leucine-rich repeat</keyword>
<sequence length="136" mass="15390">MHTSTSGYAVLPSTQVPACFNHRATAGGLLTIKLNESPLPKSLRFKACIMLLNIIGETGADRCSIWIEIMDKQNDFKVRCTPISRLIYPVLTEHIYTFEVEAEDVTSTELLFQFTSRYNDKWKIGECGVYQILEVP</sequence>
<accession>R0GM57</accession>
<evidence type="ECO:0000313" key="5">
    <source>
        <dbReference type="Proteomes" id="UP000029121"/>
    </source>
</evidence>
<dbReference type="Proteomes" id="UP000029121">
    <property type="component" value="Unassembled WGS sequence"/>
</dbReference>